<evidence type="ECO:0000256" key="1">
    <source>
        <dbReference type="SAM" id="SignalP"/>
    </source>
</evidence>
<keyword evidence="1" id="KW-0732">Signal</keyword>
<protein>
    <submittedName>
        <fullName evidence="2">Uncharacterized protein</fullName>
    </submittedName>
</protein>
<comment type="caution">
    <text evidence="2">The sequence shown here is derived from an EMBL/GenBank/DDBJ whole genome shotgun (WGS) entry which is preliminary data.</text>
</comment>
<sequence>MKRVAVVALLGVLALFAPTMATAKAASDPVYVNYEGDWAGYVTLNGASLNSREMTVDVTIQATKGRIPVNPLYFIAKAPDGTT</sequence>
<evidence type="ECO:0000313" key="2">
    <source>
        <dbReference type="EMBL" id="VFA88896.1"/>
    </source>
</evidence>
<reference evidence="2 3" key="1">
    <citation type="submission" date="2019-02" db="EMBL/GenBank/DDBJ databases">
        <authorList>
            <consortium name="Pathogen Informatics"/>
        </authorList>
    </citation>
    <scope>NUCLEOTIDE SEQUENCE [LARGE SCALE GENOMIC DNA]</scope>
    <source>
        <strain evidence="2 3">3012STDY6756503</strain>
    </source>
</reference>
<gene>
    <name evidence="2" type="ORF">NCTC8139_02452</name>
</gene>
<name>A0ABD7V3S6_9ACTN</name>
<dbReference type="Proteomes" id="UP000360750">
    <property type="component" value="Unassembled WGS sequence"/>
</dbReference>
<feature type="chain" id="PRO_5044811040" evidence="1">
    <location>
        <begin position="24"/>
        <end position="83"/>
    </location>
</feature>
<organism evidence="2 3">
    <name type="scientific">Gordonia paraffinivorans</name>
    <dbReference type="NCBI Taxonomy" id="175628"/>
    <lineage>
        <taxon>Bacteria</taxon>
        <taxon>Bacillati</taxon>
        <taxon>Actinomycetota</taxon>
        <taxon>Actinomycetes</taxon>
        <taxon>Mycobacteriales</taxon>
        <taxon>Gordoniaceae</taxon>
        <taxon>Gordonia</taxon>
    </lineage>
</organism>
<evidence type="ECO:0000313" key="3">
    <source>
        <dbReference type="Proteomes" id="UP000360750"/>
    </source>
</evidence>
<proteinExistence type="predicted"/>
<accession>A0ABD7V3S6</accession>
<dbReference type="AlphaFoldDB" id="A0ABD7V3S6"/>
<dbReference type="EMBL" id="CAACYD010000006">
    <property type="protein sequence ID" value="VFA88896.1"/>
    <property type="molecule type" value="Genomic_DNA"/>
</dbReference>
<feature type="signal peptide" evidence="1">
    <location>
        <begin position="1"/>
        <end position="23"/>
    </location>
</feature>